<dbReference type="WBParaSite" id="HPBE_0000283501-mRNA-1">
    <property type="protein sequence ID" value="HPBE_0000283501-mRNA-1"/>
    <property type="gene ID" value="HPBE_0000283501"/>
</dbReference>
<protein>
    <submittedName>
        <fullName evidence="2">Transposase</fullName>
    </submittedName>
</protein>
<organism evidence="1 2">
    <name type="scientific">Heligmosomoides polygyrus</name>
    <name type="common">Parasitic roundworm</name>
    <dbReference type="NCBI Taxonomy" id="6339"/>
    <lineage>
        <taxon>Eukaryota</taxon>
        <taxon>Metazoa</taxon>
        <taxon>Ecdysozoa</taxon>
        <taxon>Nematoda</taxon>
        <taxon>Chromadorea</taxon>
        <taxon>Rhabditida</taxon>
        <taxon>Rhabditina</taxon>
        <taxon>Rhabditomorpha</taxon>
        <taxon>Strongyloidea</taxon>
        <taxon>Heligmosomidae</taxon>
        <taxon>Heligmosomoides</taxon>
    </lineage>
</organism>
<reference evidence="2" key="1">
    <citation type="submission" date="2019-09" db="UniProtKB">
        <authorList>
            <consortium name="WormBaseParasite"/>
        </authorList>
    </citation>
    <scope>IDENTIFICATION</scope>
</reference>
<evidence type="ECO:0000313" key="2">
    <source>
        <dbReference type="WBParaSite" id="HPBE_0000283501-mRNA-1"/>
    </source>
</evidence>
<proteinExistence type="predicted"/>
<dbReference type="Proteomes" id="UP000050761">
    <property type="component" value="Unassembled WGS sequence"/>
</dbReference>
<evidence type="ECO:0000313" key="1">
    <source>
        <dbReference type="Proteomes" id="UP000050761"/>
    </source>
</evidence>
<name>A0A183F9J3_HELPZ</name>
<dbReference type="AlphaFoldDB" id="A0A183F9J3"/>
<keyword evidence="1" id="KW-1185">Reference proteome</keyword>
<sequence>LDPTDFTWARMAVLLSKTMRTEPTTPEQIGRRE</sequence>
<accession>A0A183F9J3</accession>